<reference evidence="4 5" key="3">
    <citation type="submission" date="2019-12" db="UniProtKB">
        <authorList>
            <consortium name="WormBaseParasite"/>
        </authorList>
    </citation>
    <scope>IDENTIFICATION</scope>
</reference>
<evidence type="ECO:0000256" key="1">
    <source>
        <dbReference type="SAM" id="MobiDB-lite"/>
    </source>
</evidence>
<dbReference type="InterPro" id="IPR011993">
    <property type="entry name" value="PH-like_dom_sf"/>
</dbReference>
<dbReference type="GO" id="GO:0006915">
    <property type="term" value="P:apoptotic process"/>
    <property type="evidence" value="ECO:0007669"/>
    <property type="project" value="InterPro"/>
</dbReference>
<evidence type="ECO:0000256" key="2">
    <source>
        <dbReference type="SAM" id="Phobius"/>
    </source>
</evidence>
<accession>A0A5S6PYW4</accession>
<dbReference type="GO" id="GO:0034164">
    <property type="term" value="P:negative regulation of toll-like receptor 9 signaling pathway"/>
    <property type="evidence" value="ECO:0007669"/>
    <property type="project" value="TreeGrafter"/>
</dbReference>
<evidence type="ECO:0000313" key="4">
    <source>
        <dbReference type="WBParaSite" id="TMUE_0000000185.1"/>
    </source>
</evidence>
<organism evidence="3 4">
    <name type="scientific">Trichuris muris</name>
    <name type="common">Mouse whipworm</name>
    <dbReference type="NCBI Taxonomy" id="70415"/>
    <lineage>
        <taxon>Eukaryota</taxon>
        <taxon>Metazoa</taxon>
        <taxon>Ecdysozoa</taxon>
        <taxon>Nematoda</taxon>
        <taxon>Enoplea</taxon>
        <taxon>Dorylaimia</taxon>
        <taxon>Trichinellida</taxon>
        <taxon>Trichuridae</taxon>
        <taxon>Trichuris</taxon>
    </lineage>
</organism>
<reference evidence="3" key="2">
    <citation type="submission" date="2014-03" db="EMBL/GenBank/DDBJ databases">
        <title>The whipworm genome and dual-species transcriptomics of an intimate host-pathogen interaction.</title>
        <authorList>
            <person name="Foth B.J."/>
            <person name="Tsai I.J."/>
            <person name="Reid A.J."/>
            <person name="Bancroft A.J."/>
            <person name="Nichol S."/>
            <person name="Tracey A."/>
            <person name="Holroyd N."/>
            <person name="Cotton J.A."/>
            <person name="Stanley E.J."/>
            <person name="Zarowiecki M."/>
            <person name="Liu J.Z."/>
            <person name="Huckvale T."/>
            <person name="Cooper P.J."/>
            <person name="Grencis R.K."/>
            <person name="Berriman M."/>
        </authorList>
    </citation>
    <scope>NUCLEOTIDE SEQUENCE [LARGE SCALE GENOMIC DNA]</scope>
    <source>
        <strain evidence="3">Edinburgh</strain>
    </source>
</reference>
<sequence length="451" mass="52064">MPKDESAFDLPSNPNVELIELQHGAEHGALIPQRPQRKHDSQRRRNSVEALPGKETNKERDDAWRRFRIRLLNFAADISSALTEDSPDCSAEEATAQLSVFELNQNIRRCAEEALPYLESFLGFRELFSWQRPLSTLLLFWTYVFCLWNGCVVSAILSLILVQMALNYLHYRCNIRIGINLLPKRSLANEASLDLPQGVRLINEVARKVQLYLRYAACFLEKIKNLLVWKRPDVSGIFCAVIAFHLILSLSLTHHGFTVYIGLTLGWQLFVMQYLYCRFPRLRQMIDIFVWMYNRVPSDYTQTKARKRSNYQIKGWIPMESDLSTLSASTSVSSNESGERTLAWECVLLDKQKKFPYVIGRGWISLEESSIAFHYRSFGSTSCNSFCLPYSSIIAVKKSSLLKIVRFGEGTALDVFTMDRREPFVFAGLSRRDECYRELCERGTRAGYVWY</sequence>
<keyword evidence="3" id="KW-1185">Reference proteome</keyword>
<feature type="transmembrane region" description="Helical" evidence="2">
    <location>
        <begin position="234"/>
        <end position="251"/>
    </location>
</feature>
<dbReference type="PANTHER" id="PTHR37402">
    <property type="entry name" value="GRAM DOMAIN-CONTAINING PROTEIN 4"/>
    <property type="match status" value="1"/>
</dbReference>
<dbReference type="AlphaFoldDB" id="A0A5S6PYW4"/>
<dbReference type="WBParaSite" id="TMUE_0000000185.1">
    <property type="protein sequence ID" value="TMUE_0000000185.1"/>
    <property type="gene ID" value="WBGene00296130"/>
</dbReference>
<proteinExistence type="predicted"/>
<feature type="region of interest" description="Disordered" evidence="1">
    <location>
        <begin position="28"/>
        <end position="57"/>
    </location>
</feature>
<keyword evidence="2" id="KW-0472">Membrane</keyword>
<feature type="compositionally biased region" description="Basic residues" evidence="1">
    <location>
        <begin position="35"/>
        <end position="45"/>
    </location>
</feature>
<name>A0A5S6PYW4_TRIMR</name>
<dbReference type="Gene3D" id="2.30.29.30">
    <property type="entry name" value="Pleckstrin-homology domain (PH domain)/Phosphotyrosine-binding domain (PTB)"/>
    <property type="match status" value="1"/>
</dbReference>
<keyword evidence="2" id="KW-1133">Transmembrane helix</keyword>
<feature type="transmembrane region" description="Helical" evidence="2">
    <location>
        <begin position="138"/>
        <end position="162"/>
    </location>
</feature>
<dbReference type="Proteomes" id="UP000046395">
    <property type="component" value="Unassembled WGS sequence"/>
</dbReference>
<keyword evidence="2" id="KW-0812">Transmembrane</keyword>
<protein>
    <submittedName>
        <fullName evidence="4 5">GRAM domain-containing protein</fullName>
    </submittedName>
</protein>
<dbReference type="PANTHER" id="PTHR37402:SF1">
    <property type="entry name" value="GRAM DOMAIN-CONTAINING PROTEIN 4"/>
    <property type="match status" value="1"/>
</dbReference>
<dbReference type="WBParaSite" id="TMUE_3000012792.1">
    <property type="protein sequence ID" value="TMUE_3000012792.1"/>
    <property type="gene ID" value="WBGene00293576"/>
</dbReference>
<feature type="transmembrane region" description="Helical" evidence="2">
    <location>
        <begin position="257"/>
        <end position="276"/>
    </location>
</feature>
<dbReference type="InterPro" id="IPR037847">
    <property type="entry name" value="GRAMDC4"/>
</dbReference>
<evidence type="ECO:0000313" key="5">
    <source>
        <dbReference type="WBParaSite" id="TMUE_3000012792.1"/>
    </source>
</evidence>
<dbReference type="STRING" id="70415.A0A5S6PYW4"/>
<reference evidence="3" key="1">
    <citation type="submission" date="2013-11" db="EMBL/GenBank/DDBJ databases">
        <authorList>
            <person name="Aslett M."/>
        </authorList>
    </citation>
    <scope>NUCLEOTIDE SEQUENCE [LARGE SCALE GENOMIC DNA]</scope>
    <source>
        <strain evidence="3">Edinburgh</strain>
    </source>
</reference>
<evidence type="ECO:0000313" key="3">
    <source>
        <dbReference type="Proteomes" id="UP000046395"/>
    </source>
</evidence>